<evidence type="ECO:0000313" key="1">
    <source>
        <dbReference type="EMBL" id="MBE9022285.1"/>
    </source>
</evidence>
<proteinExistence type="predicted"/>
<dbReference type="RefSeq" id="WP_193914872.1">
    <property type="nucleotide sequence ID" value="NZ_JADEXS020000001.1"/>
</dbReference>
<protein>
    <submittedName>
        <fullName evidence="1">Uncharacterized protein</fullName>
    </submittedName>
</protein>
<comment type="caution">
    <text evidence="1">The sequence shown here is derived from an EMBL/GenBank/DDBJ whole genome shotgun (WGS) entry which is preliminary data.</text>
</comment>
<sequence length="159" mass="17994">MQLRLSYLTKYPPLFPSPWHTIDSGLPSAGSSASGYFPNLYPEDILNYIQRNELFFDGKKWRYQTPDKKVFTPNGEYNFVVQGGKIYIARQKFALGGHIDIARGNNVDFAGQIPFGHNKNNKGQIKYWNNISGHYKPSANSAGNAGLPLDLFIPYDFLQ</sequence>
<dbReference type="EMBL" id="JADEXS010000070">
    <property type="protein sequence ID" value="MBE9022285.1"/>
    <property type="molecule type" value="Genomic_DNA"/>
</dbReference>
<name>A0A8J6ZTM0_DESMC</name>
<accession>A0A8J6ZTM0</accession>
<dbReference type="AlphaFoldDB" id="A0A8J6ZTM0"/>
<reference evidence="1" key="1">
    <citation type="submission" date="2020-10" db="EMBL/GenBank/DDBJ databases">
        <authorList>
            <person name="Castelo-Branco R."/>
            <person name="Eusebio N."/>
            <person name="Adriana R."/>
            <person name="Vieira A."/>
            <person name="Brugerolle De Fraissinette N."/>
            <person name="Rezende De Castro R."/>
            <person name="Schneider M.P."/>
            <person name="Vasconcelos V."/>
            <person name="Leao P.N."/>
        </authorList>
    </citation>
    <scope>NUCLEOTIDE SEQUENCE</scope>
    <source>
        <strain evidence="1">LEGE 12446</strain>
    </source>
</reference>
<dbReference type="Proteomes" id="UP000622533">
    <property type="component" value="Unassembled WGS sequence"/>
</dbReference>
<gene>
    <name evidence="1" type="ORF">IQ276_07525</name>
</gene>
<keyword evidence="2" id="KW-1185">Reference proteome</keyword>
<organism evidence="1 2">
    <name type="scientific">Desmonostoc muscorum LEGE 12446</name>
    <dbReference type="NCBI Taxonomy" id="1828758"/>
    <lineage>
        <taxon>Bacteria</taxon>
        <taxon>Bacillati</taxon>
        <taxon>Cyanobacteriota</taxon>
        <taxon>Cyanophyceae</taxon>
        <taxon>Nostocales</taxon>
        <taxon>Nostocaceae</taxon>
        <taxon>Desmonostoc</taxon>
    </lineage>
</organism>
<evidence type="ECO:0000313" key="2">
    <source>
        <dbReference type="Proteomes" id="UP000622533"/>
    </source>
</evidence>